<dbReference type="EMBL" id="BRYA01000093">
    <property type="protein sequence ID" value="GMI38909.1"/>
    <property type="molecule type" value="Genomic_DNA"/>
</dbReference>
<dbReference type="GO" id="GO:1990114">
    <property type="term" value="P:RNA polymerase II core complex assembly"/>
    <property type="evidence" value="ECO:0007669"/>
    <property type="project" value="TreeGrafter"/>
</dbReference>
<dbReference type="GO" id="GO:1990115">
    <property type="term" value="P:RNA polymerase III assembly"/>
    <property type="evidence" value="ECO:0007669"/>
    <property type="project" value="TreeGrafter"/>
</dbReference>
<evidence type="ECO:0008006" key="5">
    <source>
        <dbReference type="Google" id="ProtNLM"/>
    </source>
</evidence>
<dbReference type="NCBIfam" id="TIGR00293">
    <property type="entry name" value="prefoldin subunit alpha"/>
    <property type="match status" value="1"/>
</dbReference>
<dbReference type="PANTHER" id="PTHR12674">
    <property type="entry name" value="PREFOLDIN SUBUNIT 5"/>
    <property type="match status" value="1"/>
</dbReference>
<dbReference type="AlphaFoldDB" id="A0A9W7GB75"/>
<evidence type="ECO:0000256" key="2">
    <source>
        <dbReference type="SAM" id="Coils"/>
    </source>
</evidence>
<dbReference type="InterPro" id="IPR009053">
    <property type="entry name" value="Prefoldin"/>
</dbReference>
<dbReference type="PANTHER" id="PTHR12674:SF2">
    <property type="entry name" value="PREFOLDIN SUBUNIT 5"/>
    <property type="match status" value="1"/>
</dbReference>
<dbReference type="Proteomes" id="UP001165065">
    <property type="component" value="Unassembled WGS sequence"/>
</dbReference>
<dbReference type="OrthoDB" id="10267474at2759"/>
<evidence type="ECO:0000256" key="1">
    <source>
        <dbReference type="ARBA" id="ARBA00010048"/>
    </source>
</evidence>
<protein>
    <recommendedName>
        <fullName evidence="5">Prefoldin subunit 5</fullName>
    </recommendedName>
</protein>
<reference evidence="4" key="1">
    <citation type="journal article" date="2023" name="Commun. Biol.">
        <title>Genome analysis of Parmales, the sister group of diatoms, reveals the evolutionary specialization of diatoms from phago-mixotrophs to photoautotrophs.</title>
        <authorList>
            <person name="Ban H."/>
            <person name="Sato S."/>
            <person name="Yoshikawa S."/>
            <person name="Yamada K."/>
            <person name="Nakamura Y."/>
            <person name="Ichinomiya M."/>
            <person name="Sato N."/>
            <person name="Blanc-Mathieu R."/>
            <person name="Endo H."/>
            <person name="Kuwata A."/>
            <person name="Ogata H."/>
        </authorList>
    </citation>
    <scope>NUCLEOTIDE SEQUENCE [LARGE SCALE GENOMIC DNA]</scope>
</reference>
<evidence type="ECO:0000313" key="4">
    <source>
        <dbReference type="Proteomes" id="UP001165065"/>
    </source>
</evidence>
<dbReference type="Pfam" id="PF02996">
    <property type="entry name" value="Prefoldin"/>
    <property type="match status" value="1"/>
</dbReference>
<dbReference type="GO" id="GO:0051082">
    <property type="term" value="F:unfolded protein binding"/>
    <property type="evidence" value="ECO:0007669"/>
    <property type="project" value="InterPro"/>
</dbReference>
<sequence length="153" mass="17035">MGDMDLGTLSLEQLSQFKQQEENKLQTITSNYQQLKSAQARFISSRDTLSSYNPNFEGSSIMVPLTQSLYVPGLARDVKQVTVELGTGFYATKTVPEAVKFLQRKIDLVGKNADGLLQVVSMTRKNIEAIMMTMQGKMDEIREKRGAMMGSAN</sequence>
<dbReference type="InterPro" id="IPR011599">
    <property type="entry name" value="PFD_alpha_archaea"/>
</dbReference>
<dbReference type="GO" id="GO:0005737">
    <property type="term" value="C:cytoplasm"/>
    <property type="evidence" value="ECO:0007669"/>
    <property type="project" value="TreeGrafter"/>
</dbReference>
<comment type="caution">
    <text evidence="3">The sequence shown here is derived from an EMBL/GenBank/DDBJ whole genome shotgun (WGS) entry which is preliminary data.</text>
</comment>
<dbReference type="SUPFAM" id="SSF46579">
    <property type="entry name" value="Prefoldin"/>
    <property type="match status" value="1"/>
</dbReference>
<accession>A0A9W7GB75</accession>
<keyword evidence="4" id="KW-1185">Reference proteome</keyword>
<dbReference type="InterPro" id="IPR004127">
    <property type="entry name" value="Prefoldin_subunit_alpha"/>
</dbReference>
<organism evidence="3 4">
    <name type="scientific">Triparma columacea</name>
    <dbReference type="NCBI Taxonomy" id="722753"/>
    <lineage>
        <taxon>Eukaryota</taxon>
        <taxon>Sar</taxon>
        <taxon>Stramenopiles</taxon>
        <taxon>Ochrophyta</taxon>
        <taxon>Bolidophyceae</taxon>
        <taxon>Parmales</taxon>
        <taxon>Triparmaceae</taxon>
        <taxon>Triparma</taxon>
    </lineage>
</organism>
<dbReference type="GO" id="GO:1990113">
    <property type="term" value="P:RNA polymerase I assembly"/>
    <property type="evidence" value="ECO:0007669"/>
    <property type="project" value="TreeGrafter"/>
</dbReference>
<keyword evidence="2" id="KW-0175">Coiled coil</keyword>
<dbReference type="Gene3D" id="1.10.287.370">
    <property type="match status" value="1"/>
</dbReference>
<feature type="coiled-coil region" evidence="2">
    <location>
        <begin position="11"/>
        <end position="38"/>
    </location>
</feature>
<gene>
    <name evidence="3" type="ORF">TrCOL_g3919</name>
</gene>
<dbReference type="GO" id="GO:0006457">
    <property type="term" value="P:protein folding"/>
    <property type="evidence" value="ECO:0007669"/>
    <property type="project" value="InterPro"/>
</dbReference>
<dbReference type="GO" id="GO:0016272">
    <property type="term" value="C:prefoldin complex"/>
    <property type="evidence" value="ECO:0007669"/>
    <property type="project" value="InterPro"/>
</dbReference>
<comment type="similarity">
    <text evidence="1">Belongs to the prefoldin subunit alpha family.</text>
</comment>
<proteinExistence type="inferred from homology"/>
<name>A0A9W7GB75_9STRA</name>
<dbReference type="CDD" id="cd23157">
    <property type="entry name" value="Prefoldin_5"/>
    <property type="match status" value="1"/>
</dbReference>
<evidence type="ECO:0000313" key="3">
    <source>
        <dbReference type="EMBL" id="GMI38909.1"/>
    </source>
</evidence>